<name>A0AAU7VQA7_9FIRM</name>
<feature type="transmembrane region" description="Helical" evidence="1">
    <location>
        <begin position="37"/>
        <end position="55"/>
    </location>
</feature>
<feature type="transmembrane region" description="Helical" evidence="1">
    <location>
        <begin position="6"/>
        <end position="25"/>
    </location>
</feature>
<sequence length="425" mass="48628">MELIFSDWVYLITNVFGTYVIFKFFTIFYPRENINKLLEILSFISYYVIISALYIITKTPLIMIISNLILFLALSYNYKASFKKRILSTALIYIILSSVDIIVAILTGYVGFSIVERVQMDSFNFITVNIVAYGVVLILSRHKNIKGNKIVHKRYWLLIIIIPLASIYLILMLLSSKNFSPLSLLTGITTVLAINFIVLFLYDNISQTLTESIEQIKITEQNHYYKNQLGIMESSLKETNKIKHDVKNHLMAINGLINSGKNHEAQTYLKEMLDLWGDEVEFSQTGNVVVDSILNYKLREMKLLGADISLDVNIPSKISVNCLDIAAVLGNLLDNVIEAFKKAKENLWVFVKIRYTKGRLIIEIRNSFDGVVNKNNKKIDTRKKNKEEHGVGLKNVSNIVKNYNGIIDIGYNNKIFSVVVMLYVD</sequence>
<reference evidence="3" key="1">
    <citation type="journal article" date="2013" name="Extremophiles">
        <title>Proteinivorax tanatarense gen. nov., sp. nov., an anaerobic, haloalkaliphilic, proteolytic bacterium isolated from a decaying algal bloom, and proposal of Proteinivoraceae fam. nov.</title>
        <authorList>
            <person name="Kevbrin V."/>
            <person name="Boltyanskaya Y."/>
            <person name="Zhilina T."/>
            <person name="Kolganova T."/>
            <person name="Lavrentjeva E."/>
            <person name="Kuznetsov B."/>
        </authorList>
    </citation>
    <scope>NUCLEOTIDE SEQUENCE</scope>
    <source>
        <strain evidence="3">Z-910T</strain>
    </source>
</reference>
<protein>
    <submittedName>
        <fullName evidence="3">GHKL domain-containing protein</fullName>
    </submittedName>
</protein>
<feature type="transmembrane region" description="Helical" evidence="1">
    <location>
        <begin position="182"/>
        <end position="202"/>
    </location>
</feature>
<dbReference type="PANTHER" id="PTHR40448">
    <property type="entry name" value="TWO-COMPONENT SENSOR HISTIDINE KINASE"/>
    <property type="match status" value="1"/>
</dbReference>
<feature type="transmembrane region" description="Helical" evidence="1">
    <location>
        <begin position="122"/>
        <end position="139"/>
    </location>
</feature>
<keyword evidence="1" id="KW-1133">Transmembrane helix</keyword>
<dbReference type="AlphaFoldDB" id="A0AAU7VQA7"/>
<feature type="domain" description="Sensor histidine kinase NatK-like C-terminal" evidence="2">
    <location>
        <begin position="321"/>
        <end position="422"/>
    </location>
</feature>
<dbReference type="RefSeq" id="WP_350344634.1">
    <property type="nucleotide sequence ID" value="NZ_CP158367.1"/>
</dbReference>
<dbReference type="EMBL" id="CP158367">
    <property type="protein sequence ID" value="XBX75899.1"/>
    <property type="molecule type" value="Genomic_DNA"/>
</dbReference>
<feature type="transmembrane region" description="Helical" evidence="1">
    <location>
        <begin position="90"/>
        <end position="110"/>
    </location>
</feature>
<dbReference type="CDD" id="cd16935">
    <property type="entry name" value="HATPase_AgrC-ComD-like"/>
    <property type="match status" value="1"/>
</dbReference>
<evidence type="ECO:0000313" key="3">
    <source>
        <dbReference type="EMBL" id="XBX75899.1"/>
    </source>
</evidence>
<keyword evidence="1" id="KW-0472">Membrane</keyword>
<gene>
    <name evidence="3" type="ORF">PRVXT_001060</name>
</gene>
<dbReference type="InterPro" id="IPR032834">
    <property type="entry name" value="NatK-like_C"/>
</dbReference>
<dbReference type="Pfam" id="PF14501">
    <property type="entry name" value="HATPase_c_5"/>
    <property type="match status" value="1"/>
</dbReference>
<dbReference type="SUPFAM" id="SSF55874">
    <property type="entry name" value="ATPase domain of HSP90 chaperone/DNA topoisomerase II/histidine kinase"/>
    <property type="match status" value="1"/>
</dbReference>
<evidence type="ECO:0000256" key="1">
    <source>
        <dbReference type="SAM" id="Phobius"/>
    </source>
</evidence>
<dbReference type="PANTHER" id="PTHR40448:SF1">
    <property type="entry name" value="TWO-COMPONENT SENSOR HISTIDINE KINASE"/>
    <property type="match status" value="1"/>
</dbReference>
<accession>A0AAU7VQA7</accession>
<reference evidence="3" key="2">
    <citation type="submission" date="2024-06" db="EMBL/GenBank/DDBJ databases">
        <authorList>
            <person name="Petrova K.O."/>
            <person name="Toshchakov S.V."/>
            <person name="Boltjanskaja Y.V."/>
            <person name="Kevbrin V."/>
        </authorList>
    </citation>
    <scope>NUCLEOTIDE SEQUENCE</scope>
    <source>
        <strain evidence="3">Z-910T</strain>
    </source>
</reference>
<feature type="transmembrane region" description="Helical" evidence="1">
    <location>
        <begin position="155"/>
        <end position="176"/>
    </location>
</feature>
<keyword evidence="1" id="KW-0812">Transmembrane</keyword>
<feature type="transmembrane region" description="Helical" evidence="1">
    <location>
        <begin position="61"/>
        <end position="78"/>
    </location>
</feature>
<dbReference type="Gene3D" id="3.30.565.10">
    <property type="entry name" value="Histidine kinase-like ATPase, C-terminal domain"/>
    <property type="match status" value="1"/>
</dbReference>
<dbReference type="GO" id="GO:0042802">
    <property type="term" value="F:identical protein binding"/>
    <property type="evidence" value="ECO:0007669"/>
    <property type="project" value="TreeGrafter"/>
</dbReference>
<evidence type="ECO:0000259" key="2">
    <source>
        <dbReference type="Pfam" id="PF14501"/>
    </source>
</evidence>
<proteinExistence type="predicted"/>
<organism evidence="3">
    <name type="scientific">Proteinivorax tanatarense</name>
    <dbReference type="NCBI Taxonomy" id="1260629"/>
    <lineage>
        <taxon>Bacteria</taxon>
        <taxon>Bacillati</taxon>
        <taxon>Bacillota</taxon>
        <taxon>Clostridia</taxon>
        <taxon>Eubacteriales</taxon>
        <taxon>Proteinivoracaceae</taxon>
        <taxon>Proteinivorax</taxon>
    </lineage>
</organism>
<dbReference type="InterPro" id="IPR036890">
    <property type="entry name" value="HATPase_C_sf"/>
</dbReference>